<dbReference type="STRING" id="2512241.A0A553HM70"/>
<comment type="caution">
    <text evidence="1">The sequence shown here is derived from an EMBL/GenBank/DDBJ whole genome shotgun (WGS) entry which is preliminary data.</text>
</comment>
<keyword evidence="2" id="KW-1185">Reference proteome</keyword>
<evidence type="ECO:0000313" key="1">
    <source>
        <dbReference type="EMBL" id="TRX89017.1"/>
    </source>
</evidence>
<dbReference type="Proteomes" id="UP000319160">
    <property type="component" value="Unassembled WGS sequence"/>
</dbReference>
<organism evidence="1 2">
    <name type="scientific">Xylaria flabelliformis</name>
    <dbReference type="NCBI Taxonomy" id="2512241"/>
    <lineage>
        <taxon>Eukaryota</taxon>
        <taxon>Fungi</taxon>
        <taxon>Dikarya</taxon>
        <taxon>Ascomycota</taxon>
        <taxon>Pezizomycotina</taxon>
        <taxon>Sordariomycetes</taxon>
        <taxon>Xylariomycetidae</taxon>
        <taxon>Xylariales</taxon>
        <taxon>Xylariaceae</taxon>
        <taxon>Xylaria</taxon>
    </lineage>
</organism>
<evidence type="ECO:0008006" key="3">
    <source>
        <dbReference type="Google" id="ProtNLM"/>
    </source>
</evidence>
<proteinExistence type="predicted"/>
<name>A0A553HM70_9PEZI</name>
<dbReference type="InterPro" id="IPR009003">
    <property type="entry name" value="Peptidase_S1_PA"/>
</dbReference>
<dbReference type="EMBL" id="VFLP01000076">
    <property type="protein sequence ID" value="TRX89017.1"/>
    <property type="molecule type" value="Genomic_DNA"/>
</dbReference>
<dbReference type="InterPro" id="IPR043504">
    <property type="entry name" value="Peptidase_S1_PA_chymotrypsin"/>
</dbReference>
<reference evidence="2" key="1">
    <citation type="submission" date="2019-06" db="EMBL/GenBank/DDBJ databases">
        <title>Draft genome sequence of the griseofulvin-producing fungus Xylaria cubensis strain G536.</title>
        <authorList>
            <person name="Mead M.E."/>
            <person name="Raja H.A."/>
            <person name="Steenwyk J.L."/>
            <person name="Knowles S.L."/>
            <person name="Oberlies N.H."/>
            <person name="Rokas A."/>
        </authorList>
    </citation>
    <scope>NUCLEOTIDE SEQUENCE [LARGE SCALE GENOMIC DNA]</scope>
    <source>
        <strain evidence="2">G536</strain>
    </source>
</reference>
<dbReference type="Pfam" id="PF13365">
    <property type="entry name" value="Trypsin_2"/>
    <property type="match status" value="1"/>
</dbReference>
<gene>
    <name evidence="1" type="ORF">FHL15_010139</name>
</gene>
<dbReference type="AlphaFoldDB" id="A0A553HM70"/>
<dbReference type="Gene3D" id="2.40.10.10">
    <property type="entry name" value="Trypsin-like serine proteases"/>
    <property type="match status" value="2"/>
</dbReference>
<dbReference type="OrthoDB" id="3693942at2759"/>
<dbReference type="SUPFAM" id="SSF50494">
    <property type="entry name" value="Trypsin-like serine proteases"/>
    <property type="match status" value="1"/>
</dbReference>
<protein>
    <recommendedName>
        <fullName evidence="3">Serine protease</fullName>
    </recommendedName>
</protein>
<accession>A0A553HM70</accession>
<sequence length="281" mass="30721">MQIGSWNLLEQTTYIEHEGVVTPEPRVVVHHKLVRPGQKCSGIFKIVSTFKGPNGLWKNKGTAFAVGRFHALTAGHMMWHPKFGPAQSAILYPDMRSGTNSQGIECVAVAAHAKWMKFHQSENDFCMVALAQSLDSGIYRLQFGAAPPQSNQGRVIGFPLDSEGNELIECQGSVQTLQNDTGVILVHKVNTSGGNSGSPFYVGEEVVAVHSSFNPGKMENYAVPISQNGNDVTQFQSVLRYTTDSYLESPGGNTYYLGKVTHKKYRKQKILAFGSLAVSGR</sequence>
<evidence type="ECO:0000313" key="2">
    <source>
        <dbReference type="Proteomes" id="UP000319160"/>
    </source>
</evidence>